<dbReference type="GO" id="GO:0016020">
    <property type="term" value="C:membrane"/>
    <property type="evidence" value="ECO:0007669"/>
    <property type="project" value="UniProtKB-SubCell"/>
</dbReference>
<dbReference type="AlphaFoldDB" id="A0A6A6HEB3"/>
<dbReference type="GO" id="GO:0005739">
    <property type="term" value="C:mitochondrion"/>
    <property type="evidence" value="ECO:0007669"/>
    <property type="project" value="UniProtKB-SubCell"/>
</dbReference>
<dbReference type="SUPFAM" id="SSF53474">
    <property type="entry name" value="alpha/beta-Hydrolases"/>
    <property type="match status" value="1"/>
</dbReference>
<dbReference type="GO" id="GO:0005783">
    <property type="term" value="C:endoplasmic reticulum"/>
    <property type="evidence" value="ECO:0007669"/>
    <property type="project" value="UniProtKB-SubCell"/>
</dbReference>
<proteinExistence type="predicted"/>
<evidence type="ECO:0008006" key="9">
    <source>
        <dbReference type="Google" id="ProtNLM"/>
    </source>
</evidence>
<organism evidence="7 8">
    <name type="scientific">Viridothelium virens</name>
    <name type="common">Speckled blister lichen</name>
    <name type="synonym">Trypethelium virens</name>
    <dbReference type="NCBI Taxonomy" id="1048519"/>
    <lineage>
        <taxon>Eukaryota</taxon>
        <taxon>Fungi</taxon>
        <taxon>Dikarya</taxon>
        <taxon>Ascomycota</taxon>
        <taxon>Pezizomycotina</taxon>
        <taxon>Dothideomycetes</taxon>
        <taxon>Dothideomycetes incertae sedis</taxon>
        <taxon>Trypetheliales</taxon>
        <taxon>Trypetheliaceae</taxon>
        <taxon>Viridothelium</taxon>
    </lineage>
</organism>
<evidence type="ECO:0000313" key="8">
    <source>
        <dbReference type="Proteomes" id="UP000800092"/>
    </source>
</evidence>
<evidence type="ECO:0000256" key="6">
    <source>
        <dbReference type="ARBA" id="ARBA00023136"/>
    </source>
</evidence>
<dbReference type="InterPro" id="IPR029058">
    <property type="entry name" value="AB_hydrolase_fold"/>
</dbReference>
<accession>A0A6A6HEB3</accession>
<sequence>MLSRMAARSYATVYRILGVPLEYDRKRLRTALISIFALSGTKHIRIHSLAPNYTLSRPSQVATVTFENDPSVLLSGKRESPFALPSEDSSGDSDDEDALDRAKITLDTRFEGLTPLRSFSDEDDHQVDCIAICGLGGHAFGSFKEKGGDYMWLRDSLPRDLPNTQIYLYGYDSHLALSESFQDIPTLASALQQTIRRLTIHCRPKNRVIPRPLVFIAHSLGGILLKQAIVQMAQDPNDRMIPYFIIGALFFGVPNQGMEINSLRTMVQGQPNEPLLLQLGQGSDFLQKLTQDFEQAFPFPDSSIICFCETRLSPTATRNPQTGNWKMGGPPIKLVDPSSAMSGRVLDQQHQLNPIDRNHSELVKFALHDEMYDTVSHRLQYLCQIASSRIYQRFPNLEFALHDAVENGNGTLTESLLRCGADPQKEVRSTQNRNIPRTILRRVQQLHHYILQRGKAEPNRLFCFLQWVQT</sequence>
<dbReference type="InterPro" id="IPR052374">
    <property type="entry name" value="SERAC1"/>
</dbReference>
<keyword evidence="6" id="KW-0472">Membrane</keyword>
<name>A0A6A6HEB3_VIRVR</name>
<keyword evidence="4" id="KW-0256">Endoplasmic reticulum</keyword>
<evidence type="ECO:0000256" key="2">
    <source>
        <dbReference type="ARBA" id="ARBA00004240"/>
    </source>
</evidence>
<evidence type="ECO:0000256" key="5">
    <source>
        <dbReference type="ARBA" id="ARBA00023128"/>
    </source>
</evidence>
<protein>
    <recommendedName>
        <fullName evidence="9">DUF676 domain-containing protein</fullName>
    </recommendedName>
</protein>
<reference evidence="7" key="1">
    <citation type="journal article" date="2020" name="Stud. Mycol.">
        <title>101 Dothideomycetes genomes: a test case for predicting lifestyles and emergence of pathogens.</title>
        <authorList>
            <person name="Haridas S."/>
            <person name="Albert R."/>
            <person name="Binder M."/>
            <person name="Bloem J."/>
            <person name="Labutti K."/>
            <person name="Salamov A."/>
            <person name="Andreopoulos B."/>
            <person name="Baker S."/>
            <person name="Barry K."/>
            <person name="Bills G."/>
            <person name="Bluhm B."/>
            <person name="Cannon C."/>
            <person name="Castanera R."/>
            <person name="Culley D."/>
            <person name="Daum C."/>
            <person name="Ezra D."/>
            <person name="Gonzalez J."/>
            <person name="Henrissat B."/>
            <person name="Kuo A."/>
            <person name="Liang C."/>
            <person name="Lipzen A."/>
            <person name="Lutzoni F."/>
            <person name="Magnuson J."/>
            <person name="Mondo S."/>
            <person name="Nolan M."/>
            <person name="Ohm R."/>
            <person name="Pangilinan J."/>
            <person name="Park H.-J."/>
            <person name="Ramirez L."/>
            <person name="Alfaro M."/>
            <person name="Sun H."/>
            <person name="Tritt A."/>
            <person name="Yoshinaga Y."/>
            <person name="Zwiers L.-H."/>
            <person name="Turgeon B."/>
            <person name="Goodwin S."/>
            <person name="Spatafora J."/>
            <person name="Crous P."/>
            <person name="Grigoriev I."/>
        </authorList>
    </citation>
    <scope>NUCLEOTIDE SEQUENCE</scope>
    <source>
        <strain evidence="7">Tuck. ex Michener</strain>
    </source>
</reference>
<evidence type="ECO:0000256" key="4">
    <source>
        <dbReference type="ARBA" id="ARBA00022824"/>
    </source>
</evidence>
<dbReference type="EMBL" id="ML991785">
    <property type="protein sequence ID" value="KAF2236476.1"/>
    <property type="molecule type" value="Genomic_DNA"/>
</dbReference>
<keyword evidence="8" id="KW-1185">Reference proteome</keyword>
<dbReference type="PANTHER" id="PTHR48182:SF2">
    <property type="entry name" value="PROTEIN SERAC1"/>
    <property type="match status" value="1"/>
</dbReference>
<dbReference type="OrthoDB" id="1658288at2759"/>
<evidence type="ECO:0000256" key="1">
    <source>
        <dbReference type="ARBA" id="ARBA00004173"/>
    </source>
</evidence>
<keyword evidence="5" id="KW-0496">Mitochondrion</keyword>
<dbReference type="Proteomes" id="UP000800092">
    <property type="component" value="Unassembled WGS sequence"/>
</dbReference>
<evidence type="ECO:0000256" key="3">
    <source>
        <dbReference type="ARBA" id="ARBA00004370"/>
    </source>
</evidence>
<comment type="subcellular location">
    <subcellularLocation>
        <location evidence="2">Endoplasmic reticulum</location>
    </subcellularLocation>
    <subcellularLocation>
        <location evidence="3">Membrane</location>
    </subcellularLocation>
    <subcellularLocation>
        <location evidence="1">Mitochondrion</location>
    </subcellularLocation>
</comment>
<evidence type="ECO:0000313" key="7">
    <source>
        <dbReference type="EMBL" id="KAF2236476.1"/>
    </source>
</evidence>
<dbReference type="Gene3D" id="3.40.50.1820">
    <property type="entry name" value="alpha/beta hydrolase"/>
    <property type="match status" value="1"/>
</dbReference>
<dbReference type="PANTHER" id="PTHR48182">
    <property type="entry name" value="PROTEIN SERAC1"/>
    <property type="match status" value="1"/>
</dbReference>
<gene>
    <name evidence="7" type="ORF">EV356DRAFT_73025</name>
</gene>